<dbReference type="GO" id="GO:0016747">
    <property type="term" value="F:acyltransferase activity, transferring groups other than amino-acyl groups"/>
    <property type="evidence" value="ECO:0007669"/>
    <property type="project" value="InterPro"/>
</dbReference>
<dbReference type="Pfam" id="PF13302">
    <property type="entry name" value="Acetyltransf_3"/>
    <property type="match status" value="1"/>
</dbReference>
<dbReference type="EMBL" id="JAWDJX010000016">
    <property type="protein sequence ID" value="KAK3053327.1"/>
    <property type="molecule type" value="Genomic_DNA"/>
</dbReference>
<protein>
    <recommendedName>
        <fullName evidence="1">N-acetyltransferase domain-containing protein</fullName>
    </recommendedName>
</protein>
<comment type="caution">
    <text evidence="2">The sequence shown here is derived from an EMBL/GenBank/DDBJ whole genome shotgun (WGS) entry which is preliminary data.</text>
</comment>
<evidence type="ECO:0000313" key="2">
    <source>
        <dbReference type="EMBL" id="KAK3053327.1"/>
    </source>
</evidence>
<sequence>MGSPRSSTSSELSVFFDESGITLQCRTLSLVPLRYEHVGSLYDQFNDEENVRLFKQTYLKSCSSREDLARIILDYHIIRPHAITWTIIEYTTQRPIGWAVLRSSIHDASTAEVSIFLRRARRSERGTECIHHINPLLFEHLGYRTHEFRAGTLKECTGPSGGQLGMSLIGVLSRQLKDVPRSKESDLYVLTKEQWPAVMAAVRALLDATKAGNSTRMPGLAGHYALLK</sequence>
<reference evidence="2" key="1">
    <citation type="submission" date="2023-04" db="EMBL/GenBank/DDBJ databases">
        <title>Black Yeasts Isolated from many extreme environments.</title>
        <authorList>
            <person name="Coleine C."/>
            <person name="Stajich J.E."/>
            <person name="Selbmann L."/>
        </authorList>
    </citation>
    <scope>NUCLEOTIDE SEQUENCE</scope>
    <source>
        <strain evidence="2">CCFEE 5312</strain>
    </source>
</reference>
<organism evidence="2 3">
    <name type="scientific">Extremus antarcticus</name>
    <dbReference type="NCBI Taxonomy" id="702011"/>
    <lineage>
        <taxon>Eukaryota</taxon>
        <taxon>Fungi</taxon>
        <taxon>Dikarya</taxon>
        <taxon>Ascomycota</taxon>
        <taxon>Pezizomycotina</taxon>
        <taxon>Dothideomycetes</taxon>
        <taxon>Dothideomycetidae</taxon>
        <taxon>Mycosphaerellales</taxon>
        <taxon>Extremaceae</taxon>
        <taxon>Extremus</taxon>
    </lineage>
</organism>
<gene>
    <name evidence="2" type="ORF">LTR09_005496</name>
</gene>
<name>A0AAJ0GC96_9PEZI</name>
<dbReference type="InterPro" id="IPR000182">
    <property type="entry name" value="GNAT_dom"/>
</dbReference>
<proteinExistence type="predicted"/>
<dbReference type="Proteomes" id="UP001271007">
    <property type="component" value="Unassembled WGS sequence"/>
</dbReference>
<keyword evidence="3" id="KW-1185">Reference proteome</keyword>
<dbReference type="AlphaFoldDB" id="A0AAJ0GC96"/>
<dbReference type="SUPFAM" id="SSF55729">
    <property type="entry name" value="Acyl-CoA N-acyltransferases (Nat)"/>
    <property type="match status" value="1"/>
</dbReference>
<evidence type="ECO:0000259" key="1">
    <source>
        <dbReference type="Pfam" id="PF13302"/>
    </source>
</evidence>
<dbReference type="InterPro" id="IPR016181">
    <property type="entry name" value="Acyl_CoA_acyltransferase"/>
</dbReference>
<feature type="domain" description="N-acetyltransferase" evidence="1">
    <location>
        <begin position="28"/>
        <end position="145"/>
    </location>
</feature>
<dbReference type="Gene3D" id="3.40.630.30">
    <property type="match status" value="1"/>
</dbReference>
<evidence type="ECO:0000313" key="3">
    <source>
        <dbReference type="Proteomes" id="UP001271007"/>
    </source>
</evidence>
<accession>A0AAJ0GC96</accession>